<dbReference type="InterPro" id="IPR006530">
    <property type="entry name" value="YD"/>
</dbReference>
<dbReference type="EMBL" id="DSOV01000066">
    <property type="protein sequence ID" value="HEN43534.1"/>
    <property type="molecule type" value="Genomic_DNA"/>
</dbReference>
<protein>
    <submittedName>
        <fullName evidence="5">RHS repeat protein</fullName>
    </submittedName>
</protein>
<dbReference type="PANTHER" id="PTHR32305">
    <property type="match status" value="1"/>
</dbReference>
<dbReference type="InterPro" id="IPR056823">
    <property type="entry name" value="TEN-like_YD-shell"/>
</dbReference>
<feature type="domain" description="Teneurin-like YD-shell" evidence="4">
    <location>
        <begin position="127"/>
        <end position="278"/>
    </location>
</feature>
<dbReference type="Pfam" id="PF05593">
    <property type="entry name" value="RHS_repeat"/>
    <property type="match status" value="1"/>
</dbReference>
<proteinExistence type="predicted"/>
<evidence type="ECO:0000313" key="5">
    <source>
        <dbReference type="EMBL" id="HEN43534.1"/>
    </source>
</evidence>
<dbReference type="NCBIfam" id="TIGR01643">
    <property type="entry name" value="YD_repeat_2x"/>
    <property type="match status" value="4"/>
</dbReference>
<dbReference type="PANTHER" id="PTHR32305:SF15">
    <property type="entry name" value="PROTEIN RHSA-RELATED"/>
    <property type="match status" value="1"/>
</dbReference>
<sequence>MKIRLIHVMLILLFLPVLVFGGNVDVTTGSHTQDFDLFEVGSPNLPPTFTIIYESRSPYQGPMGKKWTHTFDLYLDDDGDSMLQKDLFGDQYLYVLEKGKYVAKGGDRSTLVKEANGTFVIKRDGLTYRYDRNRHLTTLIDRTDAKTSFVFSNGKLAKVVTPRNKSITFTYGDGGRLTRVTAPDGKSYALGYNEVTLTSITYPDGGAWRFTYDPKAYMLTKTDPEGHTVTYAYDGKYRVIRGTNHLGQSQTLSYPDSNDQVRTTSMNDNGKITDYTYDMHTRTLNQQVDPDGGVTTYTHDEAGNVTSETDQSGRTTTYTYDDKKRMTSSRDPDGNVTTYRYDAAGKLISVAGPDGSTFQVPPEVQDGARQ</sequence>
<comment type="caution">
    <text evidence="5">The sequence shown here is derived from an EMBL/GenBank/DDBJ whole genome shotgun (WGS) entry which is preliminary data.</text>
</comment>
<evidence type="ECO:0000256" key="1">
    <source>
        <dbReference type="ARBA" id="ARBA00022737"/>
    </source>
</evidence>
<evidence type="ECO:0000259" key="4">
    <source>
        <dbReference type="Pfam" id="PF25023"/>
    </source>
</evidence>
<organism evidence="5">
    <name type="scientific">Geobacter metallireducens</name>
    <dbReference type="NCBI Taxonomy" id="28232"/>
    <lineage>
        <taxon>Bacteria</taxon>
        <taxon>Pseudomonadati</taxon>
        <taxon>Thermodesulfobacteriota</taxon>
        <taxon>Desulfuromonadia</taxon>
        <taxon>Geobacterales</taxon>
        <taxon>Geobacteraceae</taxon>
        <taxon>Geobacter</taxon>
    </lineage>
</organism>
<feature type="region of interest" description="Disordered" evidence="2">
    <location>
        <begin position="351"/>
        <end position="370"/>
    </location>
</feature>
<reference evidence="5" key="1">
    <citation type="journal article" date="2020" name="mSystems">
        <title>Genome- and Community-Level Interaction Insights into Carbon Utilization and Element Cycling Functions of Hydrothermarchaeota in Hydrothermal Sediment.</title>
        <authorList>
            <person name="Zhou Z."/>
            <person name="Liu Y."/>
            <person name="Xu W."/>
            <person name="Pan J."/>
            <person name="Luo Z.H."/>
            <person name="Li M."/>
        </authorList>
    </citation>
    <scope>NUCLEOTIDE SEQUENCE [LARGE SCALE GENOMIC DNA]</scope>
    <source>
        <strain evidence="5">SpSt-349</strain>
    </source>
</reference>
<dbReference type="InterPro" id="IPR031325">
    <property type="entry name" value="RHS_repeat"/>
</dbReference>
<dbReference type="Pfam" id="PF20148">
    <property type="entry name" value="DUF6531"/>
    <property type="match status" value="1"/>
</dbReference>
<feature type="domain" description="DUF6531" evidence="3">
    <location>
        <begin position="22"/>
        <end position="82"/>
    </location>
</feature>
<accession>A0A831UJS6</accession>
<evidence type="ECO:0000256" key="2">
    <source>
        <dbReference type="SAM" id="MobiDB-lite"/>
    </source>
</evidence>
<gene>
    <name evidence="5" type="ORF">ENQ87_14405</name>
</gene>
<dbReference type="Pfam" id="PF25023">
    <property type="entry name" value="TEN_YD-shell"/>
    <property type="match status" value="1"/>
</dbReference>
<dbReference type="InterPro" id="IPR045351">
    <property type="entry name" value="DUF6531"/>
</dbReference>
<dbReference type="SUPFAM" id="SSF63829">
    <property type="entry name" value="Calcium-dependent phosphotriesterase"/>
    <property type="match status" value="1"/>
</dbReference>
<keyword evidence="1" id="KW-0677">Repeat</keyword>
<evidence type="ECO:0000259" key="3">
    <source>
        <dbReference type="Pfam" id="PF20148"/>
    </source>
</evidence>
<dbReference type="AlphaFoldDB" id="A0A831UJS6"/>
<dbReference type="InterPro" id="IPR050708">
    <property type="entry name" value="T6SS_VgrG/RHS"/>
</dbReference>
<name>A0A831UJS6_GEOME</name>
<dbReference type="Gene3D" id="2.180.10.10">
    <property type="entry name" value="RHS repeat-associated core"/>
    <property type="match status" value="1"/>
</dbReference>